<reference evidence="2" key="1">
    <citation type="journal article" date="2014" name="Int. J. Syst. Evol. Microbiol.">
        <title>Complete genome sequence of Corynebacterium casei LMG S-19264T (=DSM 44701T), isolated from a smear-ripened cheese.</title>
        <authorList>
            <consortium name="US DOE Joint Genome Institute (JGI-PGF)"/>
            <person name="Walter F."/>
            <person name="Albersmeier A."/>
            <person name="Kalinowski J."/>
            <person name="Ruckert C."/>
        </authorList>
    </citation>
    <scope>NUCLEOTIDE SEQUENCE</scope>
    <source>
        <strain evidence="2">CGMCC 1.15454</strain>
    </source>
</reference>
<evidence type="ECO:0000256" key="1">
    <source>
        <dbReference type="SAM" id="SignalP"/>
    </source>
</evidence>
<proteinExistence type="predicted"/>
<feature type="signal peptide" evidence="1">
    <location>
        <begin position="1"/>
        <end position="25"/>
    </location>
</feature>
<organism evidence="2 3">
    <name type="scientific">Lentibacillus populi</name>
    <dbReference type="NCBI Taxonomy" id="1827502"/>
    <lineage>
        <taxon>Bacteria</taxon>
        <taxon>Bacillati</taxon>
        <taxon>Bacillota</taxon>
        <taxon>Bacilli</taxon>
        <taxon>Bacillales</taxon>
        <taxon>Bacillaceae</taxon>
        <taxon>Lentibacillus</taxon>
    </lineage>
</organism>
<dbReference type="Proteomes" id="UP000621492">
    <property type="component" value="Unassembled WGS sequence"/>
</dbReference>
<dbReference type="AlphaFoldDB" id="A0A9W5TUM1"/>
<sequence length="52" mass="5817">MNQSQSNLRKVIICALFAAITAVLAQVEVTAPACANKWANIGSWLNRDHYWQ</sequence>
<evidence type="ECO:0000313" key="3">
    <source>
        <dbReference type="Proteomes" id="UP000621492"/>
    </source>
</evidence>
<comment type="caution">
    <text evidence="2">The sequence shown here is derived from an EMBL/GenBank/DDBJ whole genome shotgun (WGS) entry which is preliminary data.</text>
</comment>
<dbReference type="EMBL" id="BMJD01000001">
    <property type="protein sequence ID" value="GGB27248.1"/>
    <property type="molecule type" value="Genomic_DNA"/>
</dbReference>
<name>A0A9W5TUM1_9BACI</name>
<evidence type="ECO:0000313" key="2">
    <source>
        <dbReference type="EMBL" id="GGB27248.1"/>
    </source>
</evidence>
<feature type="chain" id="PRO_5040760092" evidence="1">
    <location>
        <begin position="26"/>
        <end position="52"/>
    </location>
</feature>
<keyword evidence="3" id="KW-1185">Reference proteome</keyword>
<reference evidence="2" key="2">
    <citation type="submission" date="2020-09" db="EMBL/GenBank/DDBJ databases">
        <authorList>
            <person name="Sun Q."/>
            <person name="Zhou Y."/>
        </authorList>
    </citation>
    <scope>NUCLEOTIDE SEQUENCE</scope>
    <source>
        <strain evidence="2">CGMCC 1.15454</strain>
    </source>
</reference>
<protein>
    <submittedName>
        <fullName evidence="2">Uncharacterized protein</fullName>
    </submittedName>
</protein>
<accession>A0A9W5TUM1</accession>
<gene>
    <name evidence="2" type="ORF">GCM10011409_00690</name>
</gene>
<keyword evidence="1" id="KW-0732">Signal</keyword>